<dbReference type="Proteomes" id="UP001266762">
    <property type="component" value="Segment"/>
</dbReference>
<feature type="compositionally biased region" description="Basic residues" evidence="1">
    <location>
        <begin position="63"/>
        <end position="75"/>
    </location>
</feature>
<evidence type="ECO:0000256" key="1">
    <source>
        <dbReference type="SAM" id="MobiDB-lite"/>
    </source>
</evidence>
<sequence>MRSKLRSIRRKRAGRFPIGAGAVLGGIRAGYDLYRQGRDAYNTGRDIGRFIDSRFRYRDRGKGSRTKTRRYRRKSSSFGGHNDQTSTKFRLKLGRYPIRNAAKAKLIFTENWQNVITGIEGRQVTTEARVYMASQSFTSTSTTRNDRFRQTPAYFDLDANQFNTGQVVGPLSSGIEISQERQFNIHSVWTDMNFTNMQSSAATVYCYFFLAKRDTNKSPLEFWNQDCGSLDYSVSANIYPTATTSTTWQTAGTNATTLFTYPNTPNVKRNYRLLRVTKMQLDGGASHRLKFATIVNRVVRYSEMFISADAGNTYVGGLTIVPLIICQGSPVGINDSAGATTASELTISAPKVGISLARTYKFSTPKDVVQTPVKFVLSGMVSTTGAHVYGPKLIDDEDQLADVKRV</sequence>
<evidence type="ECO:0000313" key="3">
    <source>
        <dbReference type="Proteomes" id="UP001266762"/>
    </source>
</evidence>
<reference evidence="2" key="1">
    <citation type="submission" date="2022-09" db="EMBL/GenBank/DDBJ databases">
        <title>Identification of single-stranded DNA viruses in an American wigeon fecal sample.</title>
        <authorList>
            <person name="Olivio D."/>
            <person name="Khalifeh A."/>
            <person name="Kraberger S."/>
            <person name="Varsani A."/>
        </authorList>
    </citation>
    <scope>NUCLEOTIDE SEQUENCE</scope>
    <source>
        <strain evidence="2">K19_432</strain>
    </source>
</reference>
<feature type="region of interest" description="Disordered" evidence="1">
    <location>
        <begin position="61"/>
        <end position="84"/>
    </location>
</feature>
<keyword evidence="3" id="KW-1185">Reference proteome</keyword>
<protein>
    <submittedName>
        <fullName evidence="2">Capsid protein</fullName>
    </submittedName>
</protein>
<evidence type="ECO:0000313" key="2">
    <source>
        <dbReference type="EMBL" id="UYD39084.1"/>
    </source>
</evidence>
<accession>A0AAE9P3P4</accession>
<organism evidence="2 3">
    <name type="scientific">Wigfec virus K19_432</name>
    <dbReference type="NCBI Taxonomy" id="2985992"/>
    <lineage>
        <taxon>Viruses</taxon>
        <taxon>Monodnaviria</taxon>
        <taxon>Shotokuvirae</taxon>
        <taxon>Cressdnaviricota</taxon>
        <taxon>Arfiviricetes</taxon>
        <taxon>Saturnivirales</taxon>
        <taxon>Kanorauviridae</taxon>
        <taxon>Zohalivirus</taxon>
        <taxon>Zohalivirus maramis</taxon>
    </lineage>
</organism>
<dbReference type="EMBL" id="OP549819">
    <property type="protein sequence ID" value="UYD39084.1"/>
    <property type="molecule type" value="Genomic_DNA"/>
</dbReference>
<name>A0AAE9P3P4_9VIRU</name>
<proteinExistence type="predicted"/>